<evidence type="ECO:0000313" key="12">
    <source>
        <dbReference type="EMBL" id="KRO49083.1"/>
    </source>
</evidence>
<evidence type="ECO:0000256" key="9">
    <source>
        <dbReference type="ARBA" id="ARBA00022842"/>
    </source>
</evidence>
<keyword evidence="8" id="KW-0067">ATP-binding</keyword>
<dbReference type="GO" id="GO:0046872">
    <property type="term" value="F:metal ion binding"/>
    <property type="evidence" value="ECO:0007669"/>
    <property type="project" value="UniProtKB-KW"/>
</dbReference>
<dbReference type="Proteomes" id="UP000051017">
    <property type="component" value="Unassembled WGS sequence"/>
</dbReference>
<dbReference type="SUPFAM" id="SSF52540">
    <property type="entry name" value="P-loop containing nucleoside triphosphate hydrolases"/>
    <property type="match status" value="1"/>
</dbReference>
<evidence type="ECO:0000256" key="6">
    <source>
        <dbReference type="ARBA" id="ARBA00022723"/>
    </source>
</evidence>
<dbReference type="InterPro" id="IPR027417">
    <property type="entry name" value="P-loop_NTPase"/>
</dbReference>
<proteinExistence type="inferred from homology"/>
<accession>A0A0R2QIY2</accession>
<comment type="subcellular location">
    <subcellularLocation>
        <location evidence="1">Cytoplasm</location>
    </subcellularLocation>
</comment>
<keyword evidence="7" id="KW-0547">Nucleotide-binding</keyword>
<keyword evidence="4" id="KW-0963">Cytoplasm</keyword>
<evidence type="ECO:0000256" key="2">
    <source>
        <dbReference type="ARBA" id="ARBA00007599"/>
    </source>
</evidence>
<evidence type="ECO:0000256" key="3">
    <source>
        <dbReference type="ARBA" id="ARBA00019010"/>
    </source>
</evidence>
<protein>
    <recommendedName>
        <fullName evidence="3">tRNA threonylcarbamoyladenosine biosynthesis protein TsaE</fullName>
    </recommendedName>
    <alternativeName>
        <fullName evidence="11">t(6)A37 threonylcarbamoyladenosine biosynthesis protein TsaE</fullName>
    </alternativeName>
</protein>
<evidence type="ECO:0000313" key="13">
    <source>
        <dbReference type="Proteomes" id="UP000051017"/>
    </source>
</evidence>
<dbReference type="Gene3D" id="3.40.50.300">
    <property type="entry name" value="P-loop containing nucleotide triphosphate hydrolases"/>
    <property type="match status" value="1"/>
</dbReference>
<evidence type="ECO:0000256" key="8">
    <source>
        <dbReference type="ARBA" id="ARBA00022840"/>
    </source>
</evidence>
<dbReference type="GO" id="GO:0002949">
    <property type="term" value="P:tRNA threonylcarbamoyladenosine modification"/>
    <property type="evidence" value="ECO:0007669"/>
    <property type="project" value="InterPro"/>
</dbReference>
<dbReference type="EMBL" id="LIBJ01000043">
    <property type="protein sequence ID" value="KRO49083.1"/>
    <property type="molecule type" value="Genomic_DNA"/>
</dbReference>
<comment type="similarity">
    <text evidence="2">Belongs to the TsaE family.</text>
</comment>
<organism evidence="12 13">
    <name type="scientific">Acidimicrobiia bacterium BACL6 MAG-120924-bin43</name>
    <dbReference type="NCBI Taxonomy" id="1655583"/>
    <lineage>
        <taxon>Bacteria</taxon>
        <taxon>Bacillati</taxon>
        <taxon>Actinomycetota</taxon>
        <taxon>Acidimicrobiia</taxon>
        <taxon>acIV cluster</taxon>
    </lineage>
</organism>
<keyword evidence="5" id="KW-0819">tRNA processing</keyword>
<name>A0A0R2QIY2_9ACTN</name>
<dbReference type="GO" id="GO:0005737">
    <property type="term" value="C:cytoplasm"/>
    <property type="evidence" value="ECO:0007669"/>
    <property type="project" value="UniProtKB-SubCell"/>
</dbReference>
<sequence length="166" mass="18151">MIRLTAQSTDDTRDIATAIAMLARASDMIVLIGEMGSGKTTFSQHFAHALGVTEPVTSPTFNLLHNYAGSRLKLHHADLYRLERTGELDDLGLTELQEAGGLMLVEWGDVVGDALGTGLVVKLAATANADAEDLATVRQIDIDWRGLQWETRWDKLRTSLTNWATS</sequence>
<dbReference type="AlphaFoldDB" id="A0A0R2QIY2"/>
<dbReference type="GO" id="GO:0005524">
    <property type="term" value="F:ATP binding"/>
    <property type="evidence" value="ECO:0007669"/>
    <property type="project" value="UniProtKB-KW"/>
</dbReference>
<evidence type="ECO:0000256" key="10">
    <source>
        <dbReference type="ARBA" id="ARBA00024908"/>
    </source>
</evidence>
<dbReference type="PANTHER" id="PTHR33540:SF2">
    <property type="entry name" value="TRNA THREONYLCARBAMOYLADENOSINE BIOSYNTHESIS PROTEIN TSAE"/>
    <property type="match status" value="1"/>
</dbReference>
<dbReference type="InterPro" id="IPR003442">
    <property type="entry name" value="T6A_TsaE"/>
</dbReference>
<evidence type="ECO:0000256" key="1">
    <source>
        <dbReference type="ARBA" id="ARBA00004496"/>
    </source>
</evidence>
<reference evidence="12 13" key="1">
    <citation type="submission" date="2015-10" db="EMBL/GenBank/DDBJ databases">
        <title>Metagenome-Assembled Genomes uncover a global brackish microbiome.</title>
        <authorList>
            <person name="Hugerth L.W."/>
            <person name="Larsson J."/>
            <person name="Alneberg J."/>
            <person name="Lindh M.V."/>
            <person name="Legrand C."/>
            <person name="Pinhassi J."/>
            <person name="Andersson A.F."/>
        </authorList>
    </citation>
    <scope>NUCLEOTIDE SEQUENCE [LARGE SCALE GENOMIC DNA]</scope>
    <source>
        <strain evidence="12">BACL6 MAG-120924-bin43</strain>
    </source>
</reference>
<comment type="caution">
    <text evidence="12">The sequence shown here is derived from an EMBL/GenBank/DDBJ whole genome shotgun (WGS) entry which is preliminary data.</text>
</comment>
<keyword evidence="6" id="KW-0479">Metal-binding</keyword>
<keyword evidence="9" id="KW-0460">Magnesium</keyword>
<gene>
    <name evidence="12" type="ORF">ABR75_03195</name>
</gene>
<dbReference type="PANTHER" id="PTHR33540">
    <property type="entry name" value="TRNA THREONYLCARBAMOYLADENOSINE BIOSYNTHESIS PROTEIN TSAE"/>
    <property type="match status" value="1"/>
</dbReference>
<dbReference type="Pfam" id="PF02367">
    <property type="entry name" value="TsaE"/>
    <property type="match status" value="1"/>
</dbReference>
<evidence type="ECO:0000256" key="4">
    <source>
        <dbReference type="ARBA" id="ARBA00022490"/>
    </source>
</evidence>
<evidence type="ECO:0000256" key="5">
    <source>
        <dbReference type="ARBA" id="ARBA00022694"/>
    </source>
</evidence>
<comment type="function">
    <text evidence="10">Required for the formation of a threonylcarbamoyl group on adenosine at position 37 (t(6)A37) in tRNAs that read codons beginning with adenine. Is involved in the transfer of the threonylcarbamoyl moiety of threonylcarbamoyl-AMP (TC-AMP) to the N6 group of A37, together with TsaD and TsaB. TsaE seems to play an indirect role in the t(6)A biosynthesis pathway, possibly in regulating the core enzymatic function of TsaD.</text>
</comment>
<evidence type="ECO:0000256" key="11">
    <source>
        <dbReference type="ARBA" id="ARBA00032441"/>
    </source>
</evidence>
<dbReference type="NCBIfam" id="TIGR00150">
    <property type="entry name" value="T6A_YjeE"/>
    <property type="match status" value="1"/>
</dbReference>
<evidence type="ECO:0000256" key="7">
    <source>
        <dbReference type="ARBA" id="ARBA00022741"/>
    </source>
</evidence>